<gene>
    <name evidence="2" type="ORF">FVE85_7966</name>
</gene>
<feature type="region of interest" description="Disordered" evidence="1">
    <location>
        <begin position="1"/>
        <end position="20"/>
    </location>
</feature>
<dbReference type="Proteomes" id="UP000324585">
    <property type="component" value="Unassembled WGS sequence"/>
</dbReference>
<feature type="compositionally biased region" description="Polar residues" evidence="1">
    <location>
        <begin position="339"/>
        <end position="351"/>
    </location>
</feature>
<evidence type="ECO:0000313" key="3">
    <source>
        <dbReference type="Proteomes" id="UP000324585"/>
    </source>
</evidence>
<dbReference type="AlphaFoldDB" id="A0A5J4YLZ9"/>
<feature type="compositionally biased region" description="Basic and acidic residues" evidence="1">
    <location>
        <begin position="78"/>
        <end position="87"/>
    </location>
</feature>
<name>A0A5J4YLZ9_PORPP</name>
<feature type="region of interest" description="Disordered" evidence="1">
    <location>
        <begin position="241"/>
        <end position="394"/>
    </location>
</feature>
<protein>
    <submittedName>
        <fullName evidence="2">Uncharacterized protein</fullName>
    </submittedName>
</protein>
<sequence>MRISSTGVFARPGQARSRPQVGAAHCTLNDNAGEALPGVSPICRRSHMGNSPSAYAVNGVHGAWVEDPNALARRKAATRAEDTERDAAMSPRASLQKDANQHDIVGAENCKSGVIRTVKEDALEPADGRPRSGAARIPSVVREHLLIQLLCRNATAGDKAILLSDVLACISDECATNSEFNFLNGTTRYRCNMDEGSIRQPLLKDALGQSRDLAELIRKSNLDPRGNSPLHDRVERLRLEASTASHPSQAEPCAPIDSLDIASTSPRSPSLRSPTSPSRSGGVHGARLTTLASPRRPGGELVSPRNSGRLGPLGGIGPSGPRSSTASRALIFENDDPDNGSTDENQSSQVAAQGRRVPALRSPRHSDQCSDGTTAIEGGSGHTTAGMEVSGGARNSRKEMLLLETELAGAVGERRSSLRTDTIFSDGEPASRASGRLDVKKHVRRKPIVHFYEVVSVFTFSAVGEWTLRDETGSAAMAVPTRTVVSEDFLVDKVSHFTEPIVWDSAAYASAATATRQPHFLTLS</sequence>
<reference evidence="3" key="1">
    <citation type="journal article" date="2019" name="Nat. Commun.">
        <title>Expansion of phycobilisome linker gene families in mesophilic red algae.</title>
        <authorList>
            <person name="Lee J."/>
            <person name="Kim D."/>
            <person name="Bhattacharya D."/>
            <person name="Yoon H.S."/>
        </authorList>
    </citation>
    <scope>NUCLEOTIDE SEQUENCE [LARGE SCALE GENOMIC DNA]</scope>
    <source>
        <strain evidence="3">CCMP 1328</strain>
    </source>
</reference>
<evidence type="ECO:0000313" key="2">
    <source>
        <dbReference type="EMBL" id="KAA8492459.1"/>
    </source>
</evidence>
<organism evidence="2 3">
    <name type="scientific">Porphyridium purpureum</name>
    <name type="common">Red alga</name>
    <name type="synonym">Porphyridium cruentum</name>
    <dbReference type="NCBI Taxonomy" id="35688"/>
    <lineage>
        <taxon>Eukaryota</taxon>
        <taxon>Rhodophyta</taxon>
        <taxon>Bangiophyceae</taxon>
        <taxon>Porphyridiales</taxon>
        <taxon>Porphyridiaceae</taxon>
        <taxon>Porphyridium</taxon>
    </lineage>
</organism>
<feature type="region of interest" description="Disordered" evidence="1">
    <location>
        <begin position="75"/>
        <end position="99"/>
    </location>
</feature>
<evidence type="ECO:0000256" key="1">
    <source>
        <dbReference type="SAM" id="MobiDB-lite"/>
    </source>
</evidence>
<keyword evidence="3" id="KW-1185">Reference proteome</keyword>
<proteinExistence type="predicted"/>
<dbReference type="EMBL" id="VRMN01000009">
    <property type="protein sequence ID" value="KAA8492459.1"/>
    <property type="molecule type" value="Genomic_DNA"/>
</dbReference>
<comment type="caution">
    <text evidence="2">The sequence shown here is derived from an EMBL/GenBank/DDBJ whole genome shotgun (WGS) entry which is preliminary data.</text>
</comment>
<accession>A0A5J4YLZ9</accession>
<feature type="compositionally biased region" description="Low complexity" evidence="1">
    <location>
        <begin position="263"/>
        <end position="280"/>
    </location>
</feature>